<comment type="caution">
    <text evidence="1">The sequence shown here is derived from an EMBL/GenBank/DDBJ whole genome shotgun (WGS) entry which is preliminary data.</text>
</comment>
<dbReference type="Proteomes" id="UP001595191">
    <property type="component" value="Unassembled WGS sequence"/>
</dbReference>
<protein>
    <submittedName>
        <fullName evidence="1">Outer membrane beta-barrel protein</fullName>
    </submittedName>
</protein>
<reference evidence="1" key="1">
    <citation type="submission" date="2024-09" db="EMBL/GenBank/DDBJ databases">
        <authorList>
            <person name="Liu J."/>
        </authorList>
    </citation>
    <scope>NUCLEOTIDE SEQUENCE</scope>
    <source>
        <strain evidence="1">NBU2967</strain>
    </source>
</reference>
<keyword evidence="2" id="KW-1185">Reference proteome</keyword>
<sequence length="509" mass="55920">MGKKNLDRLFQEKFKDFSEIPDKKVWENISASLDAKHKKRRIIPLWIKLGGVAAILAVAVYLIDPLDSEESDAIPKVTDIEKSEDSPRIKKSEGSETFEINPEEEKAITDVDSDTENARHNDTVKEKITLSENAKDNNEGEGTSVVGSEIQKSQVAQGDSDNTLTKNDGFDQSRADEVLKNRKETETIAVNSMDKNESTEKLNDDKNKKSDKLLEEGLTEINDKDVVQNSETAVEESKKKSILDEIEEQGNEEKIADEGLGNRWSVGGNIAPVYFNSIGDGSPIHSSFVSNSKSGEVNLSYGLSVAYALNKKLSIRTGINKVDYGYDTNDVEFSSSLSASNALQFSGGNGQFENIDYTTTSENLVVESMDGFNAPVKNAAPELASKSATRNGVMGQQFGYLEVPLELNYALLDKRFGVNLVGGFSSLFLVDNSVILSSGDLTTEVGEANNLNSVNFSGNIGFGINYKFTRKILLNVEPVFKYQLNTFSNTAGEFQPFSVGVYSGLHFRF</sequence>
<organism evidence="1 2">
    <name type="scientific">Meishania litoralis</name>
    <dbReference type="NCBI Taxonomy" id="3434685"/>
    <lineage>
        <taxon>Bacteria</taxon>
        <taxon>Pseudomonadati</taxon>
        <taxon>Bacteroidota</taxon>
        <taxon>Flavobacteriia</taxon>
        <taxon>Flavobacteriales</taxon>
        <taxon>Flavobacteriaceae</taxon>
        <taxon>Meishania</taxon>
    </lineage>
</organism>
<gene>
    <name evidence="1" type="ORF">ACEZ3G_05920</name>
</gene>
<accession>A0ACC7LH68</accession>
<dbReference type="EMBL" id="JBHFPV010000001">
    <property type="protein sequence ID" value="MFH6603006.1"/>
    <property type="molecule type" value="Genomic_DNA"/>
</dbReference>
<evidence type="ECO:0000313" key="1">
    <source>
        <dbReference type="EMBL" id="MFH6603006.1"/>
    </source>
</evidence>
<name>A0ACC7LH68_9FLAO</name>
<proteinExistence type="predicted"/>
<evidence type="ECO:0000313" key="2">
    <source>
        <dbReference type="Proteomes" id="UP001595191"/>
    </source>
</evidence>